<protein>
    <recommendedName>
        <fullName evidence="3">M23ase beta-sheet core domain-containing protein</fullName>
    </recommendedName>
</protein>
<dbReference type="Proteomes" id="UP000233256">
    <property type="component" value="Unassembled WGS sequence"/>
</dbReference>
<dbReference type="Gene3D" id="2.70.70.10">
    <property type="entry name" value="Glucose Permease (Domain IIA)"/>
    <property type="match status" value="1"/>
</dbReference>
<comment type="caution">
    <text evidence="4">The sequence shown here is derived from an EMBL/GenBank/DDBJ whole genome shotgun (WGS) entry which is preliminary data.</text>
</comment>
<sequence length="289" mass="30951">MRVSLPTIICLFLISMLMTTGNVSALPSFAIDSQIAGPKFFGSASFRPERILSVDYNTVADVSDIDDGAIVVNVEPKPRNLPGCGDHFINVRAYAVKLDDRLFAASLNTLPTSGSASVNSIGTAVAGSESTRPAVVSGNRKRPAGGSTGKSLRSGKILTFDKWPVGGAFRVSSPYGYRMHPLLRKWKFHNGVDLAAKRGTPIVAAAGGVVIYSGWKAYFGRTVMIEHPSGYTTIYAHCSSLKAQKGDRIQKGQIIAKVGRSGSATGNHLHFSIKEGDQYVSPTKYLKKL</sequence>
<dbReference type="AlphaFoldDB" id="A0A2N1PTW7"/>
<dbReference type="SUPFAM" id="SSF51261">
    <property type="entry name" value="Duplicated hybrid motif"/>
    <property type="match status" value="1"/>
</dbReference>
<dbReference type="EMBL" id="PGXC01000002">
    <property type="protein sequence ID" value="PKK91795.1"/>
    <property type="molecule type" value="Genomic_DNA"/>
</dbReference>
<accession>A0A2N1PTW7</accession>
<dbReference type="InterPro" id="IPR011055">
    <property type="entry name" value="Dup_hybrid_motif"/>
</dbReference>
<dbReference type="InterPro" id="IPR050570">
    <property type="entry name" value="Cell_wall_metabolism_enzyme"/>
</dbReference>
<feature type="region of interest" description="Disordered" evidence="1">
    <location>
        <begin position="132"/>
        <end position="151"/>
    </location>
</feature>
<feature type="domain" description="M23ase beta-sheet core" evidence="3">
    <location>
        <begin position="187"/>
        <end position="282"/>
    </location>
</feature>
<feature type="chain" id="PRO_5014741876" description="M23ase beta-sheet core domain-containing protein" evidence="2">
    <location>
        <begin position="26"/>
        <end position="289"/>
    </location>
</feature>
<evidence type="ECO:0000313" key="4">
    <source>
        <dbReference type="EMBL" id="PKK91795.1"/>
    </source>
</evidence>
<dbReference type="PANTHER" id="PTHR21666:SF270">
    <property type="entry name" value="MUREIN HYDROLASE ACTIVATOR ENVC"/>
    <property type="match status" value="1"/>
</dbReference>
<evidence type="ECO:0000259" key="3">
    <source>
        <dbReference type="Pfam" id="PF01551"/>
    </source>
</evidence>
<name>A0A2N1PTW7_9BACT</name>
<reference evidence="4 5" key="1">
    <citation type="journal article" date="2017" name="ISME J.">
        <title>Potential for microbial H2 and metal transformations associated with novel bacteria and archaea in deep terrestrial subsurface sediments.</title>
        <authorList>
            <person name="Hernsdorf A.W."/>
            <person name="Amano Y."/>
            <person name="Miyakawa K."/>
            <person name="Ise K."/>
            <person name="Suzuki Y."/>
            <person name="Anantharaman K."/>
            <person name="Probst A."/>
            <person name="Burstein D."/>
            <person name="Thomas B.C."/>
            <person name="Banfield J.F."/>
        </authorList>
    </citation>
    <scope>NUCLEOTIDE SEQUENCE [LARGE SCALE GENOMIC DNA]</scope>
    <source>
        <strain evidence="4">HGW-Wallbacteria-1</strain>
    </source>
</reference>
<dbReference type="PANTHER" id="PTHR21666">
    <property type="entry name" value="PEPTIDASE-RELATED"/>
    <property type="match status" value="1"/>
</dbReference>
<dbReference type="CDD" id="cd12797">
    <property type="entry name" value="M23_peptidase"/>
    <property type="match status" value="1"/>
</dbReference>
<evidence type="ECO:0000256" key="1">
    <source>
        <dbReference type="SAM" id="MobiDB-lite"/>
    </source>
</evidence>
<organism evidence="4 5">
    <name type="scientific">Candidatus Wallbacteria bacterium HGW-Wallbacteria-1</name>
    <dbReference type="NCBI Taxonomy" id="2013854"/>
    <lineage>
        <taxon>Bacteria</taxon>
        <taxon>Candidatus Walliibacteriota</taxon>
    </lineage>
</organism>
<keyword evidence="2" id="KW-0732">Signal</keyword>
<dbReference type="Pfam" id="PF01551">
    <property type="entry name" value="Peptidase_M23"/>
    <property type="match status" value="1"/>
</dbReference>
<proteinExistence type="predicted"/>
<evidence type="ECO:0000313" key="5">
    <source>
        <dbReference type="Proteomes" id="UP000233256"/>
    </source>
</evidence>
<evidence type="ECO:0000256" key="2">
    <source>
        <dbReference type="SAM" id="SignalP"/>
    </source>
</evidence>
<feature type="signal peptide" evidence="2">
    <location>
        <begin position="1"/>
        <end position="25"/>
    </location>
</feature>
<dbReference type="GO" id="GO:0004222">
    <property type="term" value="F:metalloendopeptidase activity"/>
    <property type="evidence" value="ECO:0007669"/>
    <property type="project" value="TreeGrafter"/>
</dbReference>
<dbReference type="InterPro" id="IPR016047">
    <property type="entry name" value="M23ase_b-sheet_dom"/>
</dbReference>
<gene>
    <name evidence="4" type="ORF">CVV64_03785</name>
</gene>